<feature type="domain" description="SSD" evidence="9">
    <location>
        <begin position="178"/>
        <end position="327"/>
    </location>
</feature>
<name>A0A1S1QCX3_9ACTN</name>
<feature type="transmembrane region" description="Helical" evidence="8">
    <location>
        <begin position="178"/>
        <end position="196"/>
    </location>
</feature>
<feature type="transmembrane region" description="Helical" evidence="8">
    <location>
        <begin position="600"/>
        <end position="621"/>
    </location>
</feature>
<proteinExistence type="inferred from homology"/>
<evidence type="ECO:0000256" key="2">
    <source>
        <dbReference type="ARBA" id="ARBA00010157"/>
    </source>
</evidence>
<feature type="transmembrane region" description="Helical" evidence="8">
    <location>
        <begin position="674"/>
        <end position="698"/>
    </location>
</feature>
<feature type="transmembrane region" description="Helical" evidence="8">
    <location>
        <begin position="304"/>
        <end position="330"/>
    </location>
</feature>
<reference evidence="11" key="1">
    <citation type="submission" date="2016-07" db="EMBL/GenBank/DDBJ databases">
        <title>Sequence Frankia sp. strain CcI1.17.</title>
        <authorList>
            <person name="Ghodhbane-Gtari F."/>
            <person name="Swanson E."/>
            <person name="Gueddou A."/>
            <person name="Morris K."/>
            <person name="Hezbri K."/>
            <person name="Ktari A."/>
            <person name="Nouioui I."/>
            <person name="Abebe-Akele F."/>
            <person name="Simpson S."/>
            <person name="Thomas K."/>
            <person name="Gtari M."/>
            <person name="Tisa L.S."/>
            <person name="Hurst S."/>
        </authorList>
    </citation>
    <scope>NUCLEOTIDE SEQUENCE [LARGE SCALE GENOMIC DNA]</scope>
    <source>
        <strain evidence="11">Cc1.17</strain>
    </source>
</reference>
<keyword evidence="11" id="KW-1185">Reference proteome</keyword>
<feature type="transmembrane region" description="Helical" evidence="8">
    <location>
        <begin position="371"/>
        <end position="390"/>
    </location>
</feature>
<evidence type="ECO:0000313" key="10">
    <source>
        <dbReference type="EMBL" id="OHV31456.1"/>
    </source>
</evidence>
<keyword evidence="3" id="KW-1003">Cell membrane</keyword>
<accession>A0A1S1QCX3</accession>
<keyword evidence="5 8" id="KW-1133">Transmembrane helix</keyword>
<gene>
    <name evidence="10" type="ORF">CC117_25970</name>
</gene>
<protein>
    <recommendedName>
        <fullName evidence="9">SSD domain-containing protein</fullName>
    </recommendedName>
</protein>
<evidence type="ECO:0000256" key="4">
    <source>
        <dbReference type="ARBA" id="ARBA00022692"/>
    </source>
</evidence>
<feature type="transmembrane region" description="Helical" evidence="8">
    <location>
        <begin position="560"/>
        <end position="580"/>
    </location>
</feature>
<keyword evidence="4 8" id="KW-0812">Transmembrane</keyword>
<dbReference type="EMBL" id="MBLM01000144">
    <property type="protein sequence ID" value="OHV31456.1"/>
    <property type="molecule type" value="Genomic_DNA"/>
</dbReference>
<evidence type="ECO:0000259" key="9">
    <source>
        <dbReference type="PROSITE" id="PS50156"/>
    </source>
</evidence>
<feature type="transmembrane region" description="Helical" evidence="8">
    <location>
        <begin position="642"/>
        <end position="662"/>
    </location>
</feature>
<feature type="transmembrane region" description="Helical" evidence="8">
    <location>
        <begin position="270"/>
        <end position="298"/>
    </location>
</feature>
<sequence>MALYLQRLGRFSFRRRGLVLGLWLGVLLVSGVGAATLSGPTLDTFTMPGTESQRALDLLEERFPEAGADGATARVVFAAPDGSPLTAQRWQDAVGSVVSSLDGTDEVGSIADPYSGQLSDDGRVGFAQVTYSVAAADLSDEARDTLEQAIEHGRAAGLIVEAGGDATEEEGGSEATELIGLAVAALVLVITLGSLVAAGLPLLVALVGVGTAVAAITAATGFVELSSNTSTLAVMLGLAVAIDYSLFVVSRYRQELGRGLSQEDAAGRAVGTAGSAVVFAGLTVAIALVGLAVVNIPFLTEMGVAASFAVLLAVVIALTMLPALLGFAGARVHPRRDRRDRAAQGGDSPVRHLPSTPTRARRWAAWITRHPVAVLVATVMALGAAAIPALDMRLALPDDGTAAPDSSARKAYDLLSDNFGAGFNGPLTITVDTHPNAWSPATDPQAAAEAVGAEIGRLDHVANVSPAQVNAAGDTAILSVIPETGPAAAQTSDLVRAIRDLPAPDGSEVSVTGSTALAVDITDSLGDALLPYLMVVVGLAIILLCLVFRSVLVPLKAVGGFLLTVVASLGVVVAVFQWGWFEGLLGIEGQTGPIMSLLPILIVGLVFGLAMDYQVFLVTGMREQHVHGAGATEAVVSGFDHGARVVIAAAIIMISVFAGFILTPEALIKQMGLALALGVAIDAFIVRMTIVPAVMALLGRAAWWMPRWLDRLLPNVDVEGARLVDHAAPAQAAPDGLAPELSGSPAGYAAVIRQNDGDHADTGPVGSRLGR</sequence>
<comment type="similarity">
    <text evidence="2">Belongs to the resistance-nodulation-cell division (RND) (TC 2.A.6) family. MmpL subfamily.</text>
</comment>
<dbReference type="AlphaFoldDB" id="A0A1S1QCX3"/>
<evidence type="ECO:0000256" key="5">
    <source>
        <dbReference type="ARBA" id="ARBA00022989"/>
    </source>
</evidence>
<evidence type="ECO:0000256" key="6">
    <source>
        <dbReference type="ARBA" id="ARBA00023136"/>
    </source>
</evidence>
<dbReference type="InterPro" id="IPR004869">
    <property type="entry name" value="MMPL_dom"/>
</dbReference>
<evidence type="ECO:0000256" key="7">
    <source>
        <dbReference type="SAM" id="MobiDB-lite"/>
    </source>
</evidence>
<dbReference type="PANTHER" id="PTHR33406:SF11">
    <property type="entry name" value="MEMBRANE PROTEIN SCO6666-RELATED"/>
    <property type="match status" value="1"/>
</dbReference>
<feature type="region of interest" description="Disordered" evidence="7">
    <location>
        <begin position="336"/>
        <end position="356"/>
    </location>
</feature>
<dbReference type="SUPFAM" id="SSF82866">
    <property type="entry name" value="Multidrug efflux transporter AcrB transmembrane domain"/>
    <property type="match status" value="2"/>
</dbReference>
<evidence type="ECO:0000256" key="8">
    <source>
        <dbReference type="SAM" id="Phobius"/>
    </source>
</evidence>
<evidence type="ECO:0000313" key="11">
    <source>
        <dbReference type="Proteomes" id="UP000179627"/>
    </source>
</evidence>
<evidence type="ECO:0000256" key="1">
    <source>
        <dbReference type="ARBA" id="ARBA00004651"/>
    </source>
</evidence>
<keyword evidence="6 8" id="KW-0472">Membrane</keyword>
<dbReference type="Pfam" id="PF03176">
    <property type="entry name" value="MMPL"/>
    <property type="match status" value="2"/>
</dbReference>
<dbReference type="PANTHER" id="PTHR33406">
    <property type="entry name" value="MEMBRANE PROTEIN MJ1562-RELATED"/>
    <property type="match status" value="1"/>
</dbReference>
<dbReference type="InterPro" id="IPR050545">
    <property type="entry name" value="Mycobact_MmpL"/>
</dbReference>
<feature type="transmembrane region" description="Helical" evidence="8">
    <location>
        <begin position="203"/>
        <end position="223"/>
    </location>
</feature>
<feature type="transmembrane region" description="Helical" evidence="8">
    <location>
        <begin position="229"/>
        <end position="249"/>
    </location>
</feature>
<dbReference type="GO" id="GO:0005886">
    <property type="term" value="C:plasma membrane"/>
    <property type="evidence" value="ECO:0007669"/>
    <property type="project" value="UniProtKB-SubCell"/>
</dbReference>
<organism evidence="10 11">
    <name type="scientific">Parafrankia colletiae</name>
    <dbReference type="NCBI Taxonomy" id="573497"/>
    <lineage>
        <taxon>Bacteria</taxon>
        <taxon>Bacillati</taxon>
        <taxon>Actinomycetota</taxon>
        <taxon>Actinomycetes</taxon>
        <taxon>Frankiales</taxon>
        <taxon>Frankiaceae</taxon>
        <taxon>Parafrankia</taxon>
    </lineage>
</organism>
<dbReference type="RefSeq" id="WP_071088385.1">
    <property type="nucleotide sequence ID" value="NZ_MBLM01000144.1"/>
</dbReference>
<evidence type="ECO:0000256" key="3">
    <source>
        <dbReference type="ARBA" id="ARBA00022475"/>
    </source>
</evidence>
<dbReference type="InterPro" id="IPR000731">
    <property type="entry name" value="SSD"/>
</dbReference>
<comment type="subcellular location">
    <subcellularLocation>
        <location evidence="1">Cell membrane</location>
        <topology evidence="1">Multi-pass membrane protein</topology>
    </subcellularLocation>
</comment>
<feature type="transmembrane region" description="Helical" evidence="8">
    <location>
        <begin position="529"/>
        <end position="548"/>
    </location>
</feature>
<dbReference type="Proteomes" id="UP000179627">
    <property type="component" value="Unassembled WGS sequence"/>
</dbReference>
<dbReference type="Gene3D" id="1.20.1640.10">
    <property type="entry name" value="Multidrug efflux transporter AcrB transmembrane domain"/>
    <property type="match status" value="2"/>
</dbReference>
<dbReference type="OrthoDB" id="3445880at2"/>
<dbReference type="PROSITE" id="PS50156">
    <property type="entry name" value="SSD"/>
    <property type="match status" value="1"/>
</dbReference>
<comment type="caution">
    <text evidence="10">The sequence shown here is derived from an EMBL/GenBank/DDBJ whole genome shotgun (WGS) entry which is preliminary data.</text>
</comment>